<dbReference type="SUPFAM" id="SSF48317">
    <property type="entry name" value="Acid phosphatase/Vanadium-dependent haloperoxidase"/>
    <property type="match status" value="1"/>
</dbReference>
<dbReference type="AlphaFoldDB" id="A0A1X9LI60"/>
<name>A0A1X9LI60_9MICO</name>
<dbReference type="Gene3D" id="1.20.144.10">
    <property type="entry name" value="Phosphatidic acid phosphatase type 2/haloperoxidase"/>
    <property type="match status" value="1"/>
</dbReference>
<dbReference type="EMBL" id="CP020715">
    <property type="protein sequence ID" value="ARJ04202.1"/>
    <property type="molecule type" value="Genomic_DNA"/>
</dbReference>
<dbReference type="InterPro" id="IPR036938">
    <property type="entry name" value="PAP2/HPO_sf"/>
</dbReference>
<reference evidence="1 2" key="1">
    <citation type="submission" date="2017-04" db="EMBL/GenBank/DDBJ databases">
        <authorList>
            <person name="Afonso C.L."/>
            <person name="Miller P.J."/>
            <person name="Scott M.A."/>
            <person name="Spackman E."/>
            <person name="Goraichik I."/>
            <person name="Dimitrov K.M."/>
            <person name="Suarez D.L."/>
            <person name="Swayne D.E."/>
        </authorList>
    </citation>
    <scope>NUCLEOTIDE SEQUENCE [LARGE SCALE GENOMIC DNA]</scope>
    <source>
        <strain evidence="2">XA(T)</strain>
    </source>
</reference>
<dbReference type="Pfam" id="PF01569">
    <property type="entry name" value="PAP2"/>
    <property type="match status" value="1"/>
</dbReference>
<dbReference type="PANTHER" id="PTHR14969">
    <property type="entry name" value="SPHINGOSINE-1-PHOSPHATE PHOSPHOHYDROLASE"/>
    <property type="match status" value="1"/>
</dbReference>
<dbReference type="SMART" id="SM00014">
    <property type="entry name" value="acidPPc"/>
    <property type="match status" value="1"/>
</dbReference>
<dbReference type="InterPro" id="IPR000326">
    <property type="entry name" value="PAP2/HPO"/>
</dbReference>
<keyword evidence="2" id="KW-1185">Reference proteome</keyword>
<dbReference type="STRING" id="1619308.B5808_02380"/>
<dbReference type="CDD" id="cd03392">
    <property type="entry name" value="PAP2_like_2"/>
    <property type="match status" value="1"/>
</dbReference>
<gene>
    <name evidence="1" type="ORF">B5808_02380</name>
</gene>
<dbReference type="KEGG" id="cphy:B5808_02380"/>
<protein>
    <submittedName>
        <fullName evidence="1">Uncharacterized protein</fullName>
    </submittedName>
</protein>
<dbReference type="PANTHER" id="PTHR14969:SF13">
    <property type="entry name" value="AT30094P"/>
    <property type="match status" value="1"/>
</dbReference>
<dbReference type="Proteomes" id="UP000192775">
    <property type="component" value="Chromosome"/>
</dbReference>
<organism evidence="1 2">
    <name type="scientific">Cnuibacter physcomitrellae</name>
    <dbReference type="NCBI Taxonomy" id="1619308"/>
    <lineage>
        <taxon>Bacteria</taxon>
        <taxon>Bacillati</taxon>
        <taxon>Actinomycetota</taxon>
        <taxon>Actinomycetes</taxon>
        <taxon>Micrococcales</taxon>
        <taxon>Microbacteriaceae</taxon>
        <taxon>Cnuibacter</taxon>
    </lineage>
</organism>
<evidence type="ECO:0000313" key="1">
    <source>
        <dbReference type="EMBL" id="ARJ04202.1"/>
    </source>
</evidence>
<sequence length="253" mass="26677">MTEMTSTPRHRAAAQDAILQPSAHPRRILVLAAVVVVLVTVVGFVLRGHPLDAGLSAWLNQAHVGLFGALGSAVYAAFSPIPAIIETTIIAALLWLCTRQLRIALAFGVTIAATWIPSGILKEIIDRPRPDPAILPHPFDPVQLDPSYPSGHTVYATALVVTLVLLAGRTRWRVPVVVGGTALILVVGVSLSIDAVHYPTDVVASIAWGLAVAPAARLLVVFLLAKLPPGRRVARSGPSSGREAAPSRDSKRG</sequence>
<accession>A0A1X9LI60</accession>
<proteinExistence type="predicted"/>
<evidence type="ECO:0000313" key="2">
    <source>
        <dbReference type="Proteomes" id="UP000192775"/>
    </source>
</evidence>